<evidence type="ECO:0000313" key="2">
    <source>
        <dbReference type="Proteomes" id="UP000182932"/>
    </source>
</evidence>
<dbReference type="Proteomes" id="UP000182932">
    <property type="component" value="Unassembled WGS sequence"/>
</dbReference>
<gene>
    <name evidence="1" type="ORF">SAMN04487940_1466</name>
</gene>
<name>A0A975WFN8_9RHOB</name>
<accession>A0A975WFN8</accession>
<dbReference type="AlphaFoldDB" id="A0A975WFN8"/>
<keyword evidence="2" id="KW-1185">Reference proteome</keyword>
<sequence>MSDLRALLLDAIDPASDAFDKRSRRHVSRFCDWLAQSPVKSVNRHLFLAYGAARGTRAVLSDLERALDNWLTDQDGVRQELRAAVLDHRRRVDGMEMVVDMVRAPWWAPFIAHCDLDRLSILEFKRLDAWLSWMHERGKADPSEEDFLEFCRGAGSEVPLVSLQAAIAKLRLPEIPALMLALPAAIAKKRAMTKGPKTPSPRTSWSRCHSIAAEDLPSDWRATLCVLRSHDEMSSTKTLSSQSIDSQERRLRELAKSCDTSDLPVSLTTATFINHIWAMRARGCSATTCEINAGFLVRFAGYHGVDQSELDEMKAIHRQLKREAKGNVPRKFQRLATVGSVENVLGKASELLEQARMQKSLKLRVSYLNGACALALFALVPLRVNDSNLQWGKNVTYDGEYYRLYVRTGKRGNVFRGPVAKFVTPFLDALLLRGCDRVYLDEFRNAAELEQRHLFAPADGGHLSDRCVANLWARHIGCKPHIARTLVHTELGRMGVEGVAQALALCAQRDPATAKFYQDMAMTDALLLKSNELLLQGFSDTEVEAIFGRSDSQTL</sequence>
<organism evidence="1 2">
    <name type="scientific">Marinovum algicola</name>
    <dbReference type="NCBI Taxonomy" id="42444"/>
    <lineage>
        <taxon>Bacteria</taxon>
        <taxon>Pseudomonadati</taxon>
        <taxon>Pseudomonadota</taxon>
        <taxon>Alphaproteobacteria</taxon>
        <taxon>Rhodobacterales</taxon>
        <taxon>Roseobacteraceae</taxon>
        <taxon>Marinovum</taxon>
    </lineage>
</organism>
<reference evidence="1 2" key="1">
    <citation type="submission" date="2016-10" db="EMBL/GenBank/DDBJ databases">
        <authorList>
            <person name="Varghese N."/>
            <person name="Submissions S."/>
        </authorList>
    </citation>
    <scope>NUCLEOTIDE SEQUENCE [LARGE SCALE GENOMIC DNA]</scope>
    <source>
        <strain evidence="1 2">FF3</strain>
    </source>
</reference>
<comment type="caution">
    <text evidence="1">The sequence shown here is derived from an EMBL/GenBank/DDBJ whole genome shotgun (WGS) entry which is preliminary data.</text>
</comment>
<dbReference type="EMBL" id="FNYY01000046">
    <property type="protein sequence ID" value="SEK12040.1"/>
    <property type="molecule type" value="Genomic_DNA"/>
</dbReference>
<protein>
    <submittedName>
        <fullName evidence="1">Uncharacterized protein</fullName>
    </submittedName>
</protein>
<proteinExistence type="predicted"/>
<dbReference type="GeneID" id="80821305"/>
<dbReference type="RefSeq" id="WP_074840585.1">
    <property type="nucleotide sequence ID" value="NZ_FNYY01000046.1"/>
</dbReference>
<evidence type="ECO:0000313" key="1">
    <source>
        <dbReference type="EMBL" id="SEK12040.1"/>
    </source>
</evidence>